<dbReference type="GO" id="GO:0016757">
    <property type="term" value="F:glycosyltransferase activity"/>
    <property type="evidence" value="ECO:0007669"/>
    <property type="project" value="InterPro"/>
</dbReference>
<proteinExistence type="predicted"/>
<comment type="caution">
    <text evidence="2">The sequence shown here is derived from an EMBL/GenBank/DDBJ whole genome shotgun (WGS) entry which is preliminary data.</text>
</comment>
<accession>A0A108TH16</accession>
<evidence type="ECO:0000313" key="5">
    <source>
        <dbReference type="Proteomes" id="UP000448877"/>
    </source>
</evidence>
<evidence type="ECO:0000313" key="4">
    <source>
        <dbReference type="Proteomes" id="UP000283341"/>
    </source>
</evidence>
<dbReference type="EMBL" id="QRVJ01000007">
    <property type="protein sequence ID" value="RGS37073.1"/>
    <property type="molecule type" value="Genomic_DNA"/>
</dbReference>
<dbReference type="InterPro" id="IPR001296">
    <property type="entry name" value="Glyco_trans_1"/>
</dbReference>
<sequence>MKVAFYLPNKFCYADCSNVDLGNPGIGGTEYMIIALAYHLSICQKKHEILIFAQHDTQLPQHCSIVKVEDVIEALYACKQKNVECLIVQNSQETNKLFNEDLGGLKLVMWAHSFMSRMQWNLYARSANVKRIVCVGNEELELYCDHKAFKKSTVIFNAFPLPSSTPFTIPFQERENEVTFLASIVPHTHFHLLAKVWKEVIRQVPDAHLNVIGSGNLYNNSKALGKYQIAQNEYENYFMPHLLDEKGNILQSVTFWGKLGNEKYEILKRTKVGIANPGGYETFCISAVEMQLYGAKVVSCKKGGLLDTVFDERNLFVSEKELINCIVNALKCKQHNYEEVFLFLQKRFSFNIVCREWEKLLVEVENNIPQRTLPPNSKAPTALHHLRHFNRTLKNITPFGFYWMPCMKFYESAYHRIKQLF</sequence>
<reference evidence="2 5" key="2">
    <citation type="journal article" date="2019" name="Nat. Med.">
        <title>A library of human gut bacterial isolates paired with longitudinal multiomics data enables mechanistic microbiome research.</title>
        <authorList>
            <person name="Poyet M."/>
            <person name="Groussin M."/>
            <person name="Gibbons S.M."/>
            <person name="Avila-Pacheco J."/>
            <person name="Jiang X."/>
            <person name="Kearney S.M."/>
            <person name="Perrotta A.R."/>
            <person name="Berdy B."/>
            <person name="Zhao S."/>
            <person name="Lieberman T.D."/>
            <person name="Swanson P.K."/>
            <person name="Smith M."/>
            <person name="Roesemann S."/>
            <person name="Alexander J.E."/>
            <person name="Rich S.A."/>
            <person name="Livny J."/>
            <person name="Vlamakis H."/>
            <person name="Clish C."/>
            <person name="Bullock K."/>
            <person name="Deik A."/>
            <person name="Scott J."/>
            <person name="Pierce K.A."/>
            <person name="Xavier R.J."/>
            <person name="Alm E.J."/>
        </authorList>
    </citation>
    <scope>NUCLEOTIDE SEQUENCE [LARGE SCALE GENOMIC DNA]</scope>
    <source>
        <strain evidence="2 5">BIOML-A6</strain>
    </source>
</reference>
<dbReference type="EMBL" id="VVYV01000010">
    <property type="protein sequence ID" value="KAA5420445.1"/>
    <property type="molecule type" value="Genomic_DNA"/>
</dbReference>
<evidence type="ECO:0000313" key="3">
    <source>
        <dbReference type="EMBL" id="RGS37073.1"/>
    </source>
</evidence>
<gene>
    <name evidence="3" type="ORF">DWX97_10870</name>
    <name evidence="2" type="ORF">F2Y81_08035</name>
</gene>
<dbReference type="Proteomes" id="UP000283341">
    <property type="component" value="Unassembled WGS sequence"/>
</dbReference>
<dbReference type="Proteomes" id="UP000448877">
    <property type="component" value="Unassembled WGS sequence"/>
</dbReference>
<dbReference type="AlphaFoldDB" id="A0A108TH16"/>
<evidence type="ECO:0000259" key="1">
    <source>
        <dbReference type="Pfam" id="PF00534"/>
    </source>
</evidence>
<keyword evidence="2" id="KW-0808">Transferase</keyword>
<reference evidence="3 4" key="1">
    <citation type="submission" date="2018-08" db="EMBL/GenBank/DDBJ databases">
        <title>A genome reference for cultivated species of the human gut microbiota.</title>
        <authorList>
            <person name="Zou Y."/>
            <person name="Xue W."/>
            <person name="Luo G."/>
        </authorList>
    </citation>
    <scope>NUCLEOTIDE SEQUENCE [LARGE SCALE GENOMIC DNA]</scope>
    <source>
        <strain evidence="3 4">AF22-3AC</strain>
    </source>
</reference>
<dbReference type="Pfam" id="PF00534">
    <property type="entry name" value="Glycos_transf_1"/>
    <property type="match status" value="1"/>
</dbReference>
<dbReference type="Gene3D" id="3.40.50.2000">
    <property type="entry name" value="Glycogen Phosphorylase B"/>
    <property type="match status" value="1"/>
</dbReference>
<organism evidence="2 5">
    <name type="scientific">Bacteroides cellulosilyticus</name>
    <dbReference type="NCBI Taxonomy" id="246787"/>
    <lineage>
        <taxon>Bacteria</taxon>
        <taxon>Pseudomonadati</taxon>
        <taxon>Bacteroidota</taxon>
        <taxon>Bacteroidia</taxon>
        <taxon>Bacteroidales</taxon>
        <taxon>Bacteroidaceae</taxon>
        <taxon>Bacteroides</taxon>
    </lineage>
</organism>
<dbReference type="SUPFAM" id="SSF53756">
    <property type="entry name" value="UDP-Glycosyltransferase/glycogen phosphorylase"/>
    <property type="match status" value="1"/>
</dbReference>
<dbReference type="GeneID" id="66307143"/>
<protein>
    <submittedName>
        <fullName evidence="2 3">Glycosyltransferase</fullName>
    </submittedName>
</protein>
<feature type="domain" description="Glycosyl transferase family 1" evidence="1">
    <location>
        <begin position="169"/>
        <end position="321"/>
    </location>
</feature>
<evidence type="ECO:0000313" key="2">
    <source>
        <dbReference type="EMBL" id="KAA5420445.1"/>
    </source>
</evidence>
<dbReference type="RefSeq" id="WP_007217288.1">
    <property type="nucleotide sequence ID" value="NZ_CABMLT010000001.1"/>
</dbReference>
<name>A0A108TH16_9BACE</name>